<dbReference type="Proteomes" id="UP000250235">
    <property type="component" value="Unassembled WGS sequence"/>
</dbReference>
<dbReference type="PANTHER" id="PTHR35705">
    <property type="entry name" value="WPP DOMAIN-INTERACTING TAIL-ANCHORED PROTEIN 1"/>
    <property type="match status" value="1"/>
</dbReference>
<keyword evidence="2" id="KW-1185">Reference proteome</keyword>
<dbReference type="InterPro" id="IPR039976">
    <property type="entry name" value="WIT1/WIT2"/>
</dbReference>
<gene>
    <name evidence="1" type="ORF">F511_25430</name>
</gene>
<name>A0A2Z7BTV7_9LAMI</name>
<dbReference type="PANTHER" id="PTHR35705:SF1">
    <property type="entry name" value="WPP DOMAIN-INTERACTING TAIL-ANCHORED PROTEIN 1"/>
    <property type="match status" value="1"/>
</dbReference>
<evidence type="ECO:0000313" key="2">
    <source>
        <dbReference type="Proteomes" id="UP000250235"/>
    </source>
</evidence>
<dbReference type="EMBL" id="KV002463">
    <property type="protein sequence ID" value="KZV37991.1"/>
    <property type="molecule type" value="Genomic_DNA"/>
</dbReference>
<organism evidence="1 2">
    <name type="scientific">Dorcoceras hygrometricum</name>
    <dbReference type="NCBI Taxonomy" id="472368"/>
    <lineage>
        <taxon>Eukaryota</taxon>
        <taxon>Viridiplantae</taxon>
        <taxon>Streptophyta</taxon>
        <taxon>Embryophyta</taxon>
        <taxon>Tracheophyta</taxon>
        <taxon>Spermatophyta</taxon>
        <taxon>Magnoliopsida</taxon>
        <taxon>eudicotyledons</taxon>
        <taxon>Gunneridae</taxon>
        <taxon>Pentapetalae</taxon>
        <taxon>asterids</taxon>
        <taxon>lamiids</taxon>
        <taxon>Lamiales</taxon>
        <taxon>Gesneriaceae</taxon>
        <taxon>Didymocarpoideae</taxon>
        <taxon>Trichosporeae</taxon>
        <taxon>Loxocarpinae</taxon>
        <taxon>Dorcoceras</taxon>
    </lineage>
</organism>
<protein>
    <submittedName>
        <fullName evidence="1">WPP domain-interacting tail-anchored protein 1</fullName>
    </submittedName>
</protein>
<dbReference type="OrthoDB" id="1936068at2759"/>
<sequence length="163" mass="18392">MGSVTIQDGYASVDYVGSGEIEAYSNNVDSLEVVSSRGDIAEELDSASKSLTMVELDLACCSEKLVNWIYLSCMWLQGKMILRLLLWRIADMKVQSANFQRILLTSSEDENLKYDKEFGGLVNGDFSNLNTKIIMQTSEQQRNILRILDKSLARDMDFEKKLA</sequence>
<evidence type="ECO:0000313" key="1">
    <source>
        <dbReference type="EMBL" id="KZV37991.1"/>
    </source>
</evidence>
<dbReference type="AlphaFoldDB" id="A0A2Z7BTV7"/>
<accession>A0A2Z7BTV7</accession>
<proteinExistence type="predicted"/>
<reference evidence="1 2" key="1">
    <citation type="journal article" date="2015" name="Proc. Natl. Acad. Sci. U.S.A.">
        <title>The resurrection genome of Boea hygrometrica: A blueprint for survival of dehydration.</title>
        <authorList>
            <person name="Xiao L."/>
            <person name="Yang G."/>
            <person name="Zhang L."/>
            <person name="Yang X."/>
            <person name="Zhao S."/>
            <person name="Ji Z."/>
            <person name="Zhou Q."/>
            <person name="Hu M."/>
            <person name="Wang Y."/>
            <person name="Chen M."/>
            <person name="Xu Y."/>
            <person name="Jin H."/>
            <person name="Xiao X."/>
            <person name="Hu G."/>
            <person name="Bao F."/>
            <person name="Hu Y."/>
            <person name="Wan P."/>
            <person name="Li L."/>
            <person name="Deng X."/>
            <person name="Kuang T."/>
            <person name="Xiang C."/>
            <person name="Zhu J.K."/>
            <person name="Oliver M.J."/>
            <person name="He Y."/>
        </authorList>
    </citation>
    <scope>NUCLEOTIDE SEQUENCE [LARGE SCALE GENOMIC DNA]</scope>
    <source>
        <strain evidence="2">cv. XS01</strain>
    </source>
</reference>